<evidence type="ECO:0000313" key="3">
    <source>
        <dbReference type="Proteomes" id="UP001054889"/>
    </source>
</evidence>
<dbReference type="Proteomes" id="UP001054889">
    <property type="component" value="Unassembled WGS sequence"/>
</dbReference>
<proteinExistence type="predicted"/>
<protein>
    <submittedName>
        <fullName evidence="2">Uncharacterized protein</fullName>
    </submittedName>
</protein>
<reference evidence="2" key="1">
    <citation type="journal article" date="2018" name="DNA Res.">
        <title>Multiple hybrid de novo genome assembly of finger millet, an orphan allotetraploid crop.</title>
        <authorList>
            <person name="Hatakeyama M."/>
            <person name="Aluri S."/>
            <person name="Balachadran M.T."/>
            <person name="Sivarajan S.R."/>
            <person name="Patrignani A."/>
            <person name="Gruter S."/>
            <person name="Poveda L."/>
            <person name="Shimizu-Inatsugi R."/>
            <person name="Baeten J."/>
            <person name="Francoijs K.J."/>
            <person name="Nataraja K.N."/>
            <person name="Reddy Y.A.N."/>
            <person name="Phadnis S."/>
            <person name="Ravikumar R.L."/>
            <person name="Schlapbach R."/>
            <person name="Sreeman S.M."/>
            <person name="Shimizu K.K."/>
        </authorList>
    </citation>
    <scope>NUCLEOTIDE SEQUENCE</scope>
</reference>
<feature type="region of interest" description="Disordered" evidence="1">
    <location>
        <begin position="1"/>
        <end position="78"/>
    </location>
</feature>
<feature type="compositionally biased region" description="Basic residues" evidence="1">
    <location>
        <begin position="271"/>
        <end position="284"/>
    </location>
</feature>
<feature type="compositionally biased region" description="Polar residues" evidence="1">
    <location>
        <begin position="300"/>
        <end position="320"/>
    </location>
</feature>
<feature type="region of interest" description="Disordered" evidence="1">
    <location>
        <begin position="184"/>
        <end position="240"/>
    </location>
</feature>
<dbReference type="EMBL" id="BQKI01000017">
    <property type="protein sequence ID" value="GJN09908.1"/>
    <property type="molecule type" value="Genomic_DNA"/>
</dbReference>
<name>A0AAV5DI20_ELECO</name>
<feature type="compositionally biased region" description="Basic and acidic residues" evidence="1">
    <location>
        <begin position="40"/>
        <end position="52"/>
    </location>
</feature>
<organism evidence="2 3">
    <name type="scientific">Eleusine coracana subsp. coracana</name>
    <dbReference type="NCBI Taxonomy" id="191504"/>
    <lineage>
        <taxon>Eukaryota</taxon>
        <taxon>Viridiplantae</taxon>
        <taxon>Streptophyta</taxon>
        <taxon>Embryophyta</taxon>
        <taxon>Tracheophyta</taxon>
        <taxon>Spermatophyta</taxon>
        <taxon>Magnoliopsida</taxon>
        <taxon>Liliopsida</taxon>
        <taxon>Poales</taxon>
        <taxon>Poaceae</taxon>
        <taxon>PACMAD clade</taxon>
        <taxon>Chloridoideae</taxon>
        <taxon>Cynodonteae</taxon>
        <taxon>Eleusininae</taxon>
        <taxon>Eleusine</taxon>
    </lineage>
</organism>
<dbReference type="AlphaFoldDB" id="A0AAV5DI20"/>
<keyword evidence="3" id="KW-1185">Reference proteome</keyword>
<feature type="region of interest" description="Disordered" evidence="1">
    <location>
        <begin position="264"/>
        <end position="337"/>
    </location>
</feature>
<comment type="caution">
    <text evidence="2">The sequence shown here is derived from an EMBL/GenBank/DDBJ whole genome shotgun (WGS) entry which is preliminary data.</text>
</comment>
<sequence>MTMEEELHSPSPPCSSVDLGRSPPPSMRGPSSPKPGRRTPLHDRVLCPERSPRPRVLGAGDRPPDVAASGSAGEGEAVGGNTVAGRLVRSTDQHLPWCLLRGAFCPSLKVSVAAFFGNVKWRNAFFLNLGRLLLSFRLDAKRNLNDQPKTVEDDYLRNPVPENEHVGVDEEDMYMQMVIKSEHYKNQHDSEDDSEQGDGDGCEDDSVDEDEEEAHEEVSCNEENQAPIVDYDPNDPPMDVGSTYPNMKAFKLAISQHAIKHQLEFNIAKSSPKRGTPKKKKAKKANSAQSSIMPLEEDAPTTSMSFPPRSLESTWRSTARGSGISRRLGARRSGGQVKSRVIHTVHVERQEAQMVSRLSLKIVGGDQNGGVDQVKGDGASVQVEASNGPETGETCRQGGSWDEVIHVKIVKSCFGGSEHEVAL</sequence>
<gene>
    <name evidence="2" type="primary">ga27961</name>
    <name evidence="2" type="ORF">PR202_ga27961</name>
</gene>
<reference evidence="2" key="2">
    <citation type="submission" date="2021-12" db="EMBL/GenBank/DDBJ databases">
        <title>Resequencing data analysis of finger millet.</title>
        <authorList>
            <person name="Hatakeyama M."/>
            <person name="Aluri S."/>
            <person name="Balachadran M.T."/>
            <person name="Sivarajan S.R."/>
            <person name="Poveda L."/>
            <person name="Shimizu-Inatsugi R."/>
            <person name="Schlapbach R."/>
            <person name="Sreeman S.M."/>
            <person name="Shimizu K.K."/>
        </authorList>
    </citation>
    <scope>NUCLEOTIDE SEQUENCE</scope>
</reference>
<evidence type="ECO:0000313" key="2">
    <source>
        <dbReference type="EMBL" id="GJN09908.1"/>
    </source>
</evidence>
<feature type="compositionally biased region" description="Acidic residues" evidence="1">
    <location>
        <begin position="190"/>
        <end position="215"/>
    </location>
</feature>
<evidence type="ECO:0000256" key="1">
    <source>
        <dbReference type="SAM" id="MobiDB-lite"/>
    </source>
</evidence>
<accession>A0AAV5DI20</accession>